<evidence type="ECO:0000256" key="1">
    <source>
        <dbReference type="ARBA" id="ARBA00004173"/>
    </source>
</evidence>
<dbReference type="GO" id="GO:0051536">
    <property type="term" value="F:iron-sulfur cluster binding"/>
    <property type="evidence" value="ECO:0007669"/>
    <property type="project" value="UniProtKB-KW"/>
</dbReference>
<dbReference type="GO" id="GO:0046872">
    <property type="term" value="F:metal ion binding"/>
    <property type="evidence" value="ECO:0007669"/>
    <property type="project" value="UniProtKB-KW"/>
</dbReference>
<organism evidence="9 10">
    <name type="scientific">Patellaria atrata CBS 101060</name>
    <dbReference type="NCBI Taxonomy" id="1346257"/>
    <lineage>
        <taxon>Eukaryota</taxon>
        <taxon>Fungi</taxon>
        <taxon>Dikarya</taxon>
        <taxon>Ascomycota</taxon>
        <taxon>Pezizomycotina</taxon>
        <taxon>Dothideomycetes</taxon>
        <taxon>Dothideomycetes incertae sedis</taxon>
        <taxon>Patellariales</taxon>
        <taxon>Patellariaceae</taxon>
        <taxon>Patellaria</taxon>
    </lineage>
</organism>
<feature type="region of interest" description="Disordered" evidence="8">
    <location>
        <begin position="281"/>
        <end position="306"/>
    </location>
</feature>
<dbReference type="InterPro" id="IPR029063">
    <property type="entry name" value="SAM-dependent_MTases_sf"/>
</dbReference>
<accession>A0A9P4VPT5</accession>
<dbReference type="AlphaFoldDB" id="A0A9P4VPT5"/>
<dbReference type="Proteomes" id="UP000799429">
    <property type="component" value="Unassembled WGS sequence"/>
</dbReference>
<dbReference type="InterPro" id="IPR015324">
    <property type="entry name" value="Ribosomal_Rsm22-like"/>
</dbReference>
<dbReference type="GO" id="GO:0008168">
    <property type="term" value="F:methyltransferase activity"/>
    <property type="evidence" value="ECO:0007669"/>
    <property type="project" value="InterPro"/>
</dbReference>
<protein>
    <submittedName>
        <fullName evidence="9">Rsm22-domain-containing protein</fullName>
    </submittedName>
</protein>
<evidence type="ECO:0000256" key="6">
    <source>
        <dbReference type="ARBA" id="ARBA00023128"/>
    </source>
</evidence>
<evidence type="ECO:0000313" key="9">
    <source>
        <dbReference type="EMBL" id="KAF2839128.1"/>
    </source>
</evidence>
<name>A0A9P4VPT5_9PEZI</name>
<dbReference type="GO" id="GO:0005763">
    <property type="term" value="C:mitochondrial small ribosomal subunit"/>
    <property type="evidence" value="ECO:0007669"/>
    <property type="project" value="TreeGrafter"/>
</dbReference>
<keyword evidence="4" id="KW-0408">Iron</keyword>
<evidence type="ECO:0000256" key="8">
    <source>
        <dbReference type="SAM" id="MobiDB-lite"/>
    </source>
</evidence>
<evidence type="ECO:0000313" key="10">
    <source>
        <dbReference type="Proteomes" id="UP000799429"/>
    </source>
</evidence>
<feature type="region of interest" description="Disordered" evidence="8">
    <location>
        <begin position="234"/>
        <end position="254"/>
    </location>
</feature>
<evidence type="ECO:0000256" key="5">
    <source>
        <dbReference type="ARBA" id="ARBA00023014"/>
    </source>
</evidence>
<comment type="subcellular location">
    <subcellularLocation>
        <location evidence="1">Mitochondrion</location>
    </subcellularLocation>
</comment>
<feature type="non-terminal residue" evidence="9">
    <location>
        <position position="715"/>
    </location>
</feature>
<proteinExistence type="predicted"/>
<dbReference type="SUPFAM" id="SSF53335">
    <property type="entry name" value="S-adenosyl-L-methionine-dependent methyltransferases"/>
    <property type="match status" value="1"/>
</dbReference>
<dbReference type="InterPro" id="IPR052571">
    <property type="entry name" value="Mt_RNA_Methyltransferase"/>
</dbReference>
<dbReference type="PANTHER" id="PTHR13184:SF5">
    <property type="entry name" value="METHYLTRANSFERASE-LIKE PROTEIN 17, MITOCHONDRIAL"/>
    <property type="match status" value="1"/>
</dbReference>
<gene>
    <name evidence="9" type="ORF">M501DRAFT_906156</name>
</gene>
<evidence type="ECO:0000256" key="3">
    <source>
        <dbReference type="ARBA" id="ARBA00022946"/>
    </source>
</evidence>
<comment type="function">
    <text evidence="7">Mitochondrial ribosome (mitoribosome) assembly factor. Binds at the interface of the head and body domains of the mitochondrial small ribosomal subunit (mt-SSU), occluding the mRNA channel and preventing compaction of the head domain towards the body. Probable inactive methyltransferase: retains the characteristic folding and ability to bind S-adenosyl-L-methionine, but it probably lost its methyltransferase activity.</text>
</comment>
<dbReference type="OrthoDB" id="421327at2759"/>
<comment type="caution">
    <text evidence="9">The sequence shown here is derived from an EMBL/GenBank/DDBJ whole genome shotgun (WGS) entry which is preliminary data.</text>
</comment>
<dbReference type="Pfam" id="PF09243">
    <property type="entry name" value="Rsm22"/>
    <property type="match status" value="1"/>
</dbReference>
<dbReference type="GO" id="GO:0006412">
    <property type="term" value="P:translation"/>
    <property type="evidence" value="ECO:0007669"/>
    <property type="project" value="InterPro"/>
</dbReference>
<dbReference type="PANTHER" id="PTHR13184">
    <property type="entry name" value="37S RIBOSOMAL PROTEIN S22"/>
    <property type="match status" value="1"/>
</dbReference>
<keyword evidence="10" id="KW-1185">Reference proteome</keyword>
<dbReference type="GO" id="GO:0003735">
    <property type="term" value="F:structural constituent of ribosome"/>
    <property type="evidence" value="ECO:0007669"/>
    <property type="project" value="TreeGrafter"/>
</dbReference>
<dbReference type="EMBL" id="MU006095">
    <property type="protein sequence ID" value="KAF2839128.1"/>
    <property type="molecule type" value="Genomic_DNA"/>
</dbReference>
<keyword evidence="6" id="KW-0496">Mitochondrion</keyword>
<sequence>MLARRKLHPICLACRLRILPRQLAAENILSQNAVAPAFRSRPLKPYIIRVQKRTFTSTGRVSDGSSDLQNNVKHTLVDALPPDLPHSQEQMEAIVRQTRRIYGDMLPEGFLTEDEYVLYERLYGAPIKTMGVGEVEEAVEEETNQDLEEEEAEGTILYRTSEDGKIEKVQLEADEPEELENAEEELLMPAEMDCAEEEALGLQSTAIEMGALIETSSEVDDTVDEEEDEDFVRGHPLTSEGRWGPSPSTIKLPQGTYVDPATALLARSSNKHLDEAAERLFGGKGFPHSTSTPRGPGLKQQPIGLDSSQTQMGEIEADVFTSVLMPGFYASVMSSLVEVRKRLGSEWVERLFSKPGGPRILDTGSGGAGVLAWRDILRAEWDRIHEDTISRESVPLGRATVVTGADSLRHRASRFLDNTTFLPRLPDYVSPNDEQTAQPRKQYDIIIASHTLWPIKEDYMRKHQVQNLWSLLNPSGGVLILIEKGLPRGFEAIAGARALLLDKHIASPGSLTYQTPLQDSTSNELFLEKETGMIIAPCTNHGTCPMYAVPGTSQGRKDLCHFSQRYIRPPFLQRTIGAKVSNHEDVKFSYLAVQRGRDLRSPTPSDPVVNGIVQGDPATKAAFEGHDSEANGRGDVSMLTLPRNVLPPIKSRGHVILDLCTPSGTLERWTVPKSWGKVAYRDARKARWGDLWALGAKTRVPRNVRLGAPVEEGKK</sequence>
<evidence type="ECO:0000256" key="4">
    <source>
        <dbReference type="ARBA" id="ARBA00023004"/>
    </source>
</evidence>
<keyword evidence="3" id="KW-0809">Transit peptide</keyword>
<evidence type="ECO:0000256" key="2">
    <source>
        <dbReference type="ARBA" id="ARBA00022723"/>
    </source>
</evidence>
<keyword evidence="2" id="KW-0479">Metal-binding</keyword>
<evidence type="ECO:0000256" key="7">
    <source>
        <dbReference type="ARBA" id="ARBA00045681"/>
    </source>
</evidence>
<keyword evidence="5" id="KW-0411">Iron-sulfur</keyword>
<reference evidence="9" key="1">
    <citation type="journal article" date="2020" name="Stud. Mycol.">
        <title>101 Dothideomycetes genomes: a test case for predicting lifestyles and emergence of pathogens.</title>
        <authorList>
            <person name="Haridas S."/>
            <person name="Albert R."/>
            <person name="Binder M."/>
            <person name="Bloem J."/>
            <person name="Labutti K."/>
            <person name="Salamov A."/>
            <person name="Andreopoulos B."/>
            <person name="Baker S."/>
            <person name="Barry K."/>
            <person name="Bills G."/>
            <person name="Bluhm B."/>
            <person name="Cannon C."/>
            <person name="Castanera R."/>
            <person name="Culley D."/>
            <person name="Daum C."/>
            <person name="Ezra D."/>
            <person name="Gonzalez J."/>
            <person name="Henrissat B."/>
            <person name="Kuo A."/>
            <person name="Liang C."/>
            <person name="Lipzen A."/>
            <person name="Lutzoni F."/>
            <person name="Magnuson J."/>
            <person name="Mondo S."/>
            <person name="Nolan M."/>
            <person name="Ohm R."/>
            <person name="Pangilinan J."/>
            <person name="Park H.-J."/>
            <person name="Ramirez L."/>
            <person name="Alfaro M."/>
            <person name="Sun H."/>
            <person name="Tritt A."/>
            <person name="Yoshinaga Y."/>
            <person name="Zwiers L.-H."/>
            <person name="Turgeon B."/>
            <person name="Goodwin S."/>
            <person name="Spatafora J."/>
            <person name="Crous P."/>
            <person name="Grigoriev I."/>
        </authorList>
    </citation>
    <scope>NUCLEOTIDE SEQUENCE</scope>
    <source>
        <strain evidence="9">CBS 101060</strain>
    </source>
</reference>